<dbReference type="Pfam" id="PF02151">
    <property type="entry name" value="UVR"/>
    <property type="match status" value="1"/>
</dbReference>
<feature type="domain" description="UVR" evidence="2">
    <location>
        <begin position="139"/>
        <end position="174"/>
    </location>
</feature>
<keyword evidence="1" id="KW-0175">Coiled coil</keyword>
<dbReference type="Gene3D" id="4.10.860.10">
    <property type="entry name" value="UVR domain"/>
    <property type="match status" value="1"/>
</dbReference>
<dbReference type="SUPFAM" id="SSF46600">
    <property type="entry name" value="C-terminal UvrC-binding domain of UvrB"/>
    <property type="match status" value="1"/>
</dbReference>
<dbReference type="InterPro" id="IPR025542">
    <property type="entry name" value="YacH"/>
</dbReference>
<dbReference type="GO" id="GO:0046870">
    <property type="term" value="F:cadmium ion binding"/>
    <property type="evidence" value="ECO:0007669"/>
    <property type="project" value="TreeGrafter"/>
</dbReference>
<name>A0A161PYT5_9FIRM</name>
<dbReference type="GO" id="GO:1990169">
    <property type="term" value="P:stress response to copper ion"/>
    <property type="evidence" value="ECO:0007669"/>
    <property type="project" value="TreeGrafter"/>
</dbReference>
<sequence length="178" mass="20428">MMCQECKVNPATVHIAKIVNGEKTEMHLCEECAKKKNFSLMGDFGSLNFDFEVEPFSVQKFLSSFFEPVSKEIKRSNEPPKCDRCGLTFPRFTQIGRFGCSNCYTAFRGQLDPMLRRLHGKTYHAGKVPKRSGGKIRLKSEIEKLKRELQEAVNAEEYERAAVLRDKIRELEQKLASN</sequence>
<dbReference type="PATRIC" id="fig|520767.4.peg.754"/>
<keyword evidence="3" id="KW-0808">Transferase</keyword>
<comment type="caution">
    <text evidence="3">The sequence shown here is derived from an EMBL/GenBank/DDBJ whole genome shotgun (WGS) entry which is preliminary data.</text>
</comment>
<evidence type="ECO:0000313" key="4">
    <source>
        <dbReference type="Proteomes" id="UP000075737"/>
    </source>
</evidence>
<dbReference type="OrthoDB" id="9788704at2"/>
<dbReference type="GO" id="GO:0050897">
    <property type="term" value="F:cobalt ion binding"/>
    <property type="evidence" value="ECO:0007669"/>
    <property type="project" value="TreeGrafter"/>
</dbReference>
<evidence type="ECO:0000256" key="1">
    <source>
        <dbReference type="SAM" id="Coils"/>
    </source>
</evidence>
<feature type="coiled-coil region" evidence="1">
    <location>
        <begin position="135"/>
        <end position="174"/>
    </location>
</feature>
<dbReference type="STRING" id="520767.ATZ99_06660"/>
<dbReference type="InterPro" id="IPR001943">
    <property type="entry name" value="UVR_dom"/>
</dbReference>
<dbReference type="RefSeq" id="WP_068747821.1">
    <property type="nucleotide sequence ID" value="NZ_LOHZ01000022.1"/>
</dbReference>
<proteinExistence type="predicted"/>
<dbReference type="GO" id="GO:0008270">
    <property type="term" value="F:zinc ion binding"/>
    <property type="evidence" value="ECO:0007669"/>
    <property type="project" value="TreeGrafter"/>
</dbReference>
<dbReference type="GO" id="GO:1990170">
    <property type="term" value="P:stress response to cadmium ion"/>
    <property type="evidence" value="ECO:0007669"/>
    <property type="project" value="TreeGrafter"/>
</dbReference>
<dbReference type="GO" id="GO:0005507">
    <property type="term" value="F:copper ion binding"/>
    <property type="evidence" value="ECO:0007669"/>
    <property type="project" value="TreeGrafter"/>
</dbReference>
<accession>A0A161PYT5</accession>
<evidence type="ECO:0000313" key="3">
    <source>
        <dbReference type="EMBL" id="KYO67380.1"/>
    </source>
</evidence>
<dbReference type="EMBL" id="LOHZ01000022">
    <property type="protein sequence ID" value="KYO67380.1"/>
    <property type="molecule type" value="Genomic_DNA"/>
</dbReference>
<evidence type="ECO:0000259" key="2">
    <source>
        <dbReference type="PROSITE" id="PS50151"/>
    </source>
</evidence>
<dbReference type="GO" id="GO:0016301">
    <property type="term" value="F:kinase activity"/>
    <property type="evidence" value="ECO:0007669"/>
    <property type="project" value="UniProtKB-KW"/>
</dbReference>
<keyword evidence="3" id="KW-0418">Kinase</keyword>
<dbReference type="AlphaFoldDB" id="A0A161PYT5"/>
<dbReference type="PROSITE" id="PS50151">
    <property type="entry name" value="UVR"/>
    <property type="match status" value="1"/>
</dbReference>
<keyword evidence="4" id="KW-1185">Reference proteome</keyword>
<organism evidence="3 4">
    <name type="scientific">Thermovenabulum gondwanense</name>
    <dbReference type="NCBI Taxonomy" id="520767"/>
    <lineage>
        <taxon>Bacteria</taxon>
        <taxon>Bacillati</taxon>
        <taxon>Bacillota</taxon>
        <taxon>Clostridia</taxon>
        <taxon>Thermosediminibacterales</taxon>
        <taxon>Thermosediminibacteraceae</taxon>
        <taxon>Thermovenabulum</taxon>
    </lineage>
</organism>
<dbReference type="Proteomes" id="UP000075737">
    <property type="component" value="Unassembled WGS sequence"/>
</dbReference>
<dbReference type="PIRSF" id="PIRSF015034">
    <property type="entry name" value="YacH"/>
    <property type="match status" value="1"/>
</dbReference>
<gene>
    <name evidence="3" type="primary">mcsA</name>
    <name evidence="3" type="ORF">ATZ99_06660</name>
</gene>
<reference evidence="3 4" key="1">
    <citation type="submission" date="2015-12" db="EMBL/GenBank/DDBJ databases">
        <title>Draft genome of Thermovenabulum gondwanense isolated from a red thermophilic microbial mat colonisisng an outflow channel of a bore well.</title>
        <authorList>
            <person name="Patel B.K."/>
        </authorList>
    </citation>
    <scope>NUCLEOTIDE SEQUENCE [LARGE SCALE GENOMIC DNA]</scope>
    <source>
        <strain evidence="3 4">R270</strain>
    </source>
</reference>
<dbReference type="InterPro" id="IPR036876">
    <property type="entry name" value="UVR_dom_sf"/>
</dbReference>
<dbReference type="PANTHER" id="PTHR38430:SF1">
    <property type="entry name" value="PROTEIN-ARGININE KINASE ACTIVATOR PROTEIN"/>
    <property type="match status" value="1"/>
</dbReference>
<protein>
    <submittedName>
        <fullName evidence="3">Protein-arginine kinase activator protein</fullName>
    </submittedName>
</protein>
<dbReference type="PANTHER" id="PTHR38430">
    <property type="entry name" value="PROTEIN-ARGININE KINASE ACTIVATOR PROTEIN"/>
    <property type="match status" value="1"/>
</dbReference>